<feature type="region of interest" description="Disordered" evidence="1">
    <location>
        <begin position="48"/>
        <end position="73"/>
    </location>
</feature>
<comment type="caution">
    <text evidence="2">The sequence shown here is derived from an EMBL/GenBank/DDBJ whole genome shotgun (WGS) entry which is preliminary data.</text>
</comment>
<dbReference type="Proteomes" id="UP000192578">
    <property type="component" value="Unassembled WGS sequence"/>
</dbReference>
<evidence type="ECO:0000313" key="3">
    <source>
        <dbReference type="Proteomes" id="UP000192578"/>
    </source>
</evidence>
<protein>
    <submittedName>
        <fullName evidence="2">Uncharacterized protein</fullName>
    </submittedName>
</protein>
<reference evidence="3" key="1">
    <citation type="submission" date="2017-01" db="EMBL/GenBank/DDBJ databases">
        <title>Comparative genomics of anhydrobiosis in the tardigrade Hypsibius dujardini.</title>
        <authorList>
            <person name="Yoshida Y."/>
            <person name="Koutsovoulos G."/>
            <person name="Laetsch D."/>
            <person name="Stevens L."/>
            <person name="Kumar S."/>
            <person name="Horikawa D."/>
            <person name="Ishino K."/>
            <person name="Komine S."/>
            <person name="Tomita M."/>
            <person name="Blaxter M."/>
            <person name="Arakawa K."/>
        </authorList>
    </citation>
    <scope>NUCLEOTIDE SEQUENCE [LARGE SCALE GENOMIC DNA]</scope>
    <source>
        <strain evidence="3">Z151</strain>
    </source>
</reference>
<sequence>MPKEQRNGEWKQRNGGRAPAEQQLPFGSPSSGTNLVVATTKGCTVTTIGERGGTQQSDGNLGDQVACPKFGNR</sequence>
<organism evidence="2 3">
    <name type="scientific">Hypsibius exemplaris</name>
    <name type="common">Freshwater tardigrade</name>
    <dbReference type="NCBI Taxonomy" id="2072580"/>
    <lineage>
        <taxon>Eukaryota</taxon>
        <taxon>Metazoa</taxon>
        <taxon>Ecdysozoa</taxon>
        <taxon>Tardigrada</taxon>
        <taxon>Eutardigrada</taxon>
        <taxon>Parachela</taxon>
        <taxon>Hypsibioidea</taxon>
        <taxon>Hypsibiidae</taxon>
        <taxon>Hypsibius</taxon>
    </lineage>
</organism>
<proteinExistence type="predicted"/>
<evidence type="ECO:0000313" key="2">
    <source>
        <dbReference type="EMBL" id="OWA55470.1"/>
    </source>
</evidence>
<feature type="compositionally biased region" description="Basic and acidic residues" evidence="1">
    <location>
        <begin position="1"/>
        <end position="12"/>
    </location>
</feature>
<dbReference type="AlphaFoldDB" id="A0A9X6NJP4"/>
<gene>
    <name evidence="2" type="ORF">BV898_19857</name>
</gene>
<feature type="compositionally biased region" description="Polar residues" evidence="1">
    <location>
        <begin position="48"/>
        <end position="59"/>
    </location>
</feature>
<evidence type="ECO:0000256" key="1">
    <source>
        <dbReference type="SAM" id="MobiDB-lite"/>
    </source>
</evidence>
<keyword evidence="3" id="KW-1185">Reference proteome</keyword>
<name>A0A9X6NJP4_HYPEX</name>
<accession>A0A9X6NJP4</accession>
<dbReference type="EMBL" id="MTYJ01000823">
    <property type="protein sequence ID" value="OWA55470.1"/>
    <property type="molecule type" value="Genomic_DNA"/>
</dbReference>
<feature type="region of interest" description="Disordered" evidence="1">
    <location>
        <begin position="1"/>
        <end position="34"/>
    </location>
</feature>